<name>A0AAE3FHR2_9BACT</name>
<feature type="domain" description="Pesticidal crystal protein Cry22Aa Ig-like" evidence="1">
    <location>
        <begin position="229"/>
        <end position="270"/>
    </location>
</feature>
<reference evidence="2 3" key="1">
    <citation type="submission" date="2022-03" db="EMBL/GenBank/DDBJ databases">
        <title>Metagenome-assembled genomes from swine fecal metagenomes.</title>
        <authorList>
            <person name="Holman D.B."/>
            <person name="Kommadath A."/>
        </authorList>
    </citation>
    <scope>NUCLEOTIDE SEQUENCE [LARGE SCALE GENOMIC DNA]</scope>
    <source>
        <strain evidence="2">SUG147</strain>
    </source>
</reference>
<dbReference type="InterPro" id="IPR032179">
    <property type="entry name" value="Cry22Aa_Ig-like"/>
</dbReference>
<accession>A0AAE3FHR2</accession>
<dbReference type="AlphaFoldDB" id="A0AAE3FHR2"/>
<dbReference type="InterPro" id="IPR013783">
    <property type="entry name" value="Ig-like_fold"/>
</dbReference>
<evidence type="ECO:0000259" key="1">
    <source>
        <dbReference type="Pfam" id="PF16403"/>
    </source>
</evidence>
<comment type="caution">
    <text evidence="2">The sequence shown here is derived from an EMBL/GenBank/DDBJ whole genome shotgun (WGS) entry which is preliminary data.</text>
</comment>
<proteinExistence type="predicted"/>
<dbReference type="EMBL" id="JALEMU010000075">
    <property type="protein sequence ID" value="MCI5755620.1"/>
    <property type="molecule type" value="Genomic_DNA"/>
</dbReference>
<gene>
    <name evidence="2" type="ORF">MR241_04930</name>
</gene>
<dbReference type="Gene3D" id="2.60.40.10">
    <property type="entry name" value="Immunoglobulins"/>
    <property type="match status" value="3"/>
</dbReference>
<organism evidence="2 3">
    <name type="scientific">Candidatus Colimorpha enterica</name>
    <dbReference type="NCBI Taxonomy" id="3083063"/>
    <lineage>
        <taxon>Bacteria</taxon>
        <taxon>Pseudomonadati</taxon>
        <taxon>Bacteroidota</taxon>
        <taxon>Bacteroidia</taxon>
        <taxon>Bacteroidales</taxon>
        <taxon>Candidatus Colimorpha</taxon>
    </lineage>
</organism>
<protein>
    <submittedName>
        <fullName evidence="2">DUF5011 domain-containing protein</fullName>
    </submittedName>
</protein>
<evidence type="ECO:0000313" key="2">
    <source>
        <dbReference type="EMBL" id="MCI5755620.1"/>
    </source>
</evidence>
<evidence type="ECO:0000313" key="3">
    <source>
        <dbReference type="Proteomes" id="UP001139365"/>
    </source>
</evidence>
<dbReference type="Pfam" id="PF16403">
    <property type="entry name" value="Bact_surface_Ig-like"/>
    <property type="match status" value="1"/>
</dbReference>
<dbReference type="Proteomes" id="UP001139365">
    <property type="component" value="Unassembled WGS sequence"/>
</dbReference>
<sequence length="276" mass="29405">MNRLRTAVLILFAITAAAYGYMKISERLADDTPPVITADSDTVEVSVNDGEEKLLSGIKATDRQDGDLTASVTVSGISKLISENTAKVSYIVFDSDRRIGTYTRYVRYTDYRRPRFELKKPLSFSKSDDITLSGRLYAYDVIDGDISGSVKVSARDLTVSDNGVYSITVQVTNSLGDTSSVRLPVAISANPAADPQIELSSYLVFVGKGGAFDAMSCVQSVTEPSGAAGDVSKVTCTGNVDTGAPGTYNVTYHYTDPSGRAGSVILTVVVEEGNQA</sequence>